<name>A0A835EVP0_9POAL</name>
<comment type="caution">
    <text evidence="1">The sequence shown here is derived from an EMBL/GenBank/DDBJ whole genome shotgun (WGS) entry which is preliminary data.</text>
</comment>
<accession>A0A835EVP0</accession>
<evidence type="ECO:0000313" key="2">
    <source>
        <dbReference type="Proteomes" id="UP000636709"/>
    </source>
</evidence>
<reference evidence="1" key="1">
    <citation type="submission" date="2020-07" db="EMBL/GenBank/DDBJ databases">
        <title>Genome sequence and genetic diversity analysis of an under-domesticated orphan crop, white fonio (Digitaria exilis).</title>
        <authorList>
            <person name="Bennetzen J.L."/>
            <person name="Chen S."/>
            <person name="Ma X."/>
            <person name="Wang X."/>
            <person name="Yssel A.E.J."/>
            <person name="Chaluvadi S.R."/>
            <person name="Johnson M."/>
            <person name="Gangashetty P."/>
            <person name="Hamidou F."/>
            <person name="Sanogo M.D."/>
            <person name="Zwaenepoel A."/>
            <person name="Wallace J."/>
            <person name="Van De Peer Y."/>
            <person name="Van Deynze A."/>
        </authorList>
    </citation>
    <scope>NUCLEOTIDE SEQUENCE</scope>
    <source>
        <tissue evidence="1">Leaves</tissue>
    </source>
</reference>
<gene>
    <name evidence="1" type="ORF">HU200_025090</name>
</gene>
<organism evidence="1 2">
    <name type="scientific">Digitaria exilis</name>
    <dbReference type="NCBI Taxonomy" id="1010633"/>
    <lineage>
        <taxon>Eukaryota</taxon>
        <taxon>Viridiplantae</taxon>
        <taxon>Streptophyta</taxon>
        <taxon>Embryophyta</taxon>
        <taxon>Tracheophyta</taxon>
        <taxon>Spermatophyta</taxon>
        <taxon>Magnoliopsida</taxon>
        <taxon>Liliopsida</taxon>
        <taxon>Poales</taxon>
        <taxon>Poaceae</taxon>
        <taxon>PACMAD clade</taxon>
        <taxon>Panicoideae</taxon>
        <taxon>Panicodae</taxon>
        <taxon>Paniceae</taxon>
        <taxon>Anthephorinae</taxon>
        <taxon>Digitaria</taxon>
    </lineage>
</organism>
<dbReference type="Proteomes" id="UP000636709">
    <property type="component" value="Unassembled WGS sequence"/>
</dbReference>
<evidence type="ECO:0000313" key="1">
    <source>
        <dbReference type="EMBL" id="KAF8718787.1"/>
    </source>
</evidence>
<sequence length="102" mass="11708">MGERRDSLCQRECMPRPFGFVFFMCSAAGKSDYREIDRSRLQQNAGGVRLLGILFWFWKKGEESSALKAAAAAAQTRRRRTCKCAAFHAGTRPAGWFRWRNI</sequence>
<keyword evidence="2" id="KW-1185">Reference proteome</keyword>
<protein>
    <submittedName>
        <fullName evidence="1">Uncharacterized protein</fullName>
    </submittedName>
</protein>
<dbReference type="EMBL" id="JACEFO010001706">
    <property type="protein sequence ID" value="KAF8718787.1"/>
    <property type="molecule type" value="Genomic_DNA"/>
</dbReference>
<dbReference type="AlphaFoldDB" id="A0A835EVP0"/>
<proteinExistence type="predicted"/>